<dbReference type="EMBL" id="BLAG01000014">
    <property type="protein sequence ID" value="GES32594.1"/>
    <property type="molecule type" value="Genomic_DNA"/>
</dbReference>
<keyword evidence="3" id="KW-1185">Reference proteome</keyword>
<dbReference type="AlphaFoldDB" id="A0A5J4LJC4"/>
<sequence>MPGGTGVHLSLWQVLLAAAGGALSPAITRLAPPVYVRPRRVVPGRAHR</sequence>
<gene>
    <name evidence="2" type="ORF">San01_50810</name>
</gene>
<protein>
    <submittedName>
        <fullName evidence="2">Uncharacterized protein</fullName>
    </submittedName>
</protein>
<keyword evidence="1" id="KW-1133">Transmembrane helix</keyword>
<name>A0A5J4LJC4_9ACTN</name>
<keyword evidence="1" id="KW-0472">Membrane</keyword>
<reference evidence="2 3" key="1">
    <citation type="submission" date="2019-10" db="EMBL/GenBank/DDBJ databases">
        <title>Whole genome shotgun sequence of Streptomyces angustmyceticus NBRC 3934.</title>
        <authorList>
            <person name="Hosoyama A."/>
            <person name="Ichikawa N."/>
            <person name="Kimura A."/>
            <person name="Kitahashi Y."/>
            <person name="Komaki H."/>
            <person name="Uohara A."/>
        </authorList>
    </citation>
    <scope>NUCLEOTIDE SEQUENCE [LARGE SCALE GENOMIC DNA]</scope>
    <source>
        <strain evidence="2 3">NBRC 3934</strain>
    </source>
</reference>
<accession>A0A5J4LJC4</accession>
<feature type="transmembrane region" description="Helical" evidence="1">
    <location>
        <begin position="12"/>
        <end position="31"/>
    </location>
</feature>
<evidence type="ECO:0000256" key="1">
    <source>
        <dbReference type="SAM" id="Phobius"/>
    </source>
</evidence>
<proteinExistence type="predicted"/>
<keyword evidence="1" id="KW-0812">Transmembrane</keyword>
<evidence type="ECO:0000313" key="2">
    <source>
        <dbReference type="EMBL" id="GES32594.1"/>
    </source>
</evidence>
<organism evidence="2 3">
    <name type="scientific">Streptomyces angustmyceticus</name>
    <dbReference type="NCBI Taxonomy" id="285578"/>
    <lineage>
        <taxon>Bacteria</taxon>
        <taxon>Bacillati</taxon>
        <taxon>Actinomycetota</taxon>
        <taxon>Actinomycetes</taxon>
        <taxon>Kitasatosporales</taxon>
        <taxon>Streptomycetaceae</taxon>
        <taxon>Streptomyces</taxon>
    </lineage>
</organism>
<comment type="caution">
    <text evidence="2">The sequence shown here is derived from an EMBL/GenBank/DDBJ whole genome shotgun (WGS) entry which is preliminary data.</text>
</comment>
<dbReference type="Proteomes" id="UP000325598">
    <property type="component" value="Unassembled WGS sequence"/>
</dbReference>
<evidence type="ECO:0000313" key="3">
    <source>
        <dbReference type="Proteomes" id="UP000325598"/>
    </source>
</evidence>